<feature type="non-terminal residue" evidence="3">
    <location>
        <position position="256"/>
    </location>
</feature>
<accession>A0A6A6T976</accession>
<dbReference type="Proteomes" id="UP000799324">
    <property type="component" value="Unassembled WGS sequence"/>
</dbReference>
<gene>
    <name evidence="3" type="ORF">K491DRAFT_598238</name>
</gene>
<organism evidence="3 4">
    <name type="scientific">Lophiostoma macrostomum CBS 122681</name>
    <dbReference type="NCBI Taxonomy" id="1314788"/>
    <lineage>
        <taxon>Eukaryota</taxon>
        <taxon>Fungi</taxon>
        <taxon>Dikarya</taxon>
        <taxon>Ascomycota</taxon>
        <taxon>Pezizomycotina</taxon>
        <taxon>Dothideomycetes</taxon>
        <taxon>Pleosporomycetidae</taxon>
        <taxon>Pleosporales</taxon>
        <taxon>Lophiostomataceae</taxon>
        <taxon>Lophiostoma</taxon>
    </lineage>
</organism>
<dbReference type="AlphaFoldDB" id="A0A6A6T976"/>
<dbReference type="GO" id="GO:0005935">
    <property type="term" value="C:cellular bud neck"/>
    <property type="evidence" value="ECO:0007669"/>
    <property type="project" value="TreeGrafter"/>
</dbReference>
<evidence type="ECO:0000256" key="1">
    <source>
        <dbReference type="SAM" id="MobiDB-lite"/>
    </source>
</evidence>
<keyword evidence="2" id="KW-0812">Transmembrane</keyword>
<protein>
    <submittedName>
        <fullName evidence="3">Uncharacterized protein</fullName>
    </submittedName>
</protein>
<feature type="region of interest" description="Disordered" evidence="1">
    <location>
        <begin position="191"/>
        <end position="256"/>
    </location>
</feature>
<evidence type="ECO:0000313" key="3">
    <source>
        <dbReference type="EMBL" id="KAF2655801.1"/>
    </source>
</evidence>
<feature type="transmembrane region" description="Helical" evidence="2">
    <location>
        <begin position="31"/>
        <end position="49"/>
    </location>
</feature>
<dbReference type="PANTHER" id="PTHR40018:SF1">
    <property type="entry name" value="[PSI+] INDUCTION PROTEIN 2"/>
    <property type="match status" value="1"/>
</dbReference>
<dbReference type="OrthoDB" id="5401332at2759"/>
<keyword evidence="2" id="KW-1133">Transmembrane helix</keyword>
<dbReference type="EMBL" id="MU004344">
    <property type="protein sequence ID" value="KAF2655801.1"/>
    <property type="molecule type" value="Genomic_DNA"/>
</dbReference>
<sequence>MPYLAVRDPFADAKTTLSSWDNCMAKSYCKWPVIVAIVVGSLIVLSVVFCVARCLCCGAELACCCCKCCSCCCPSGGGRSGHKRVKSDSNGPPAYPPPYQPPIAPASIDSRPVNQQYRSHAAPTFNPAPAPVPDRPQFATFDTPSKPVNEDALPAMPSWSEAKDTHVEELVMPEKTGDVEMDRLNHNGSMTGTSVSGGMGVASARRSPGPSPIQRTPTDVSDPYGFPAGYHNDSLASSGPRRSPGPGAMYAQQEGY</sequence>
<keyword evidence="4" id="KW-1185">Reference proteome</keyword>
<reference evidence="3" key="1">
    <citation type="journal article" date="2020" name="Stud. Mycol.">
        <title>101 Dothideomycetes genomes: a test case for predicting lifestyles and emergence of pathogens.</title>
        <authorList>
            <person name="Haridas S."/>
            <person name="Albert R."/>
            <person name="Binder M."/>
            <person name="Bloem J."/>
            <person name="Labutti K."/>
            <person name="Salamov A."/>
            <person name="Andreopoulos B."/>
            <person name="Baker S."/>
            <person name="Barry K."/>
            <person name="Bills G."/>
            <person name="Bluhm B."/>
            <person name="Cannon C."/>
            <person name="Castanera R."/>
            <person name="Culley D."/>
            <person name="Daum C."/>
            <person name="Ezra D."/>
            <person name="Gonzalez J."/>
            <person name="Henrissat B."/>
            <person name="Kuo A."/>
            <person name="Liang C."/>
            <person name="Lipzen A."/>
            <person name="Lutzoni F."/>
            <person name="Magnuson J."/>
            <person name="Mondo S."/>
            <person name="Nolan M."/>
            <person name="Ohm R."/>
            <person name="Pangilinan J."/>
            <person name="Park H.-J."/>
            <person name="Ramirez L."/>
            <person name="Alfaro M."/>
            <person name="Sun H."/>
            <person name="Tritt A."/>
            <person name="Yoshinaga Y."/>
            <person name="Zwiers L.-H."/>
            <person name="Turgeon B."/>
            <person name="Goodwin S."/>
            <person name="Spatafora J."/>
            <person name="Crous P."/>
            <person name="Grigoriev I."/>
        </authorList>
    </citation>
    <scope>NUCLEOTIDE SEQUENCE</scope>
    <source>
        <strain evidence="3">CBS 122681</strain>
    </source>
</reference>
<keyword evidence="2" id="KW-0472">Membrane</keyword>
<evidence type="ECO:0000256" key="2">
    <source>
        <dbReference type="SAM" id="Phobius"/>
    </source>
</evidence>
<dbReference type="GO" id="GO:0005886">
    <property type="term" value="C:plasma membrane"/>
    <property type="evidence" value="ECO:0007669"/>
    <property type="project" value="TreeGrafter"/>
</dbReference>
<proteinExistence type="predicted"/>
<dbReference type="PANTHER" id="PTHR40018">
    <property type="entry name" value="[PSI+] INDUCTION PROTEIN 2"/>
    <property type="match status" value="1"/>
</dbReference>
<evidence type="ECO:0000313" key="4">
    <source>
        <dbReference type="Proteomes" id="UP000799324"/>
    </source>
</evidence>
<dbReference type="InterPro" id="IPR037504">
    <property type="entry name" value="PSI_induc_2"/>
</dbReference>
<name>A0A6A6T976_9PLEO</name>